<organism evidence="1 2">
    <name type="scientific">Micromonospora inositola</name>
    <dbReference type="NCBI Taxonomy" id="47865"/>
    <lineage>
        <taxon>Bacteria</taxon>
        <taxon>Bacillati</taxon>
        <taxon>Actinomycetota</taxon>
        <taxon>Actinomycetes</taxon>
        <taxon>Micromonosporales</taxon>
        <taxon>Micromonosporaceae</taxon>
        <taxon>Micromonospora</taxon>
    </lineage>
</organism>
<protein>
    <submittedName>
        <fullName evidence="1">Uncharacterized protein</fullName>
    </submittedName>
</protein>
<dbReference type="EMBL" id="LT607754">
    <property type="protein sequence ID" value="SCG48860.1"/>
    <property type="molecule type" value="Genomic_DNA"/>
</dbReference>
<evidence type="ECO:0000313" key="1">
    <source>
        <dbReference type="EMBL" id="SCG48860.1"/>
    </source>
</evidence>
<proteinExistence type="predicted"/>
<gene>
    <name evidence="1" type="ORF">GA0070613_1737</name>
</gene>
<dbReference type="Proteomes" id="UP000198221">
    <property type="component" value="Chromosome I"/>
</dbReference>
<name>A0A1C5HS87_9ACTN</name>
<reference evidence="2" key="1">
    <citation type="submission" date="2016-06" db="EMBL/GenBank/DDBJ databases">
        <authorList>
            <person name="Varghese N."/>
            <person name="Submissions Spin"/>
        </authorList>
    </citation>
    <scope>NUCLEOTIDE SEQUENCE [LARGE SCALE GENOMIC DNA]</scope>
    <source>
        <strain evidence="2">DSM 43819</strain>
    </source>
</reference>
<sequence length="44" mass="4870">MSPRRCASLVALLVLFAAAAWTIVDGGDHWVRVVLERRPPPADR</sequence>
<evidence type="ECO:0000313" key="2">
    <source>
        <dbReference type="Proteomes" id="UP000198221"/>
    </source>
</evidence>
<keyword evidence="2" id="KW-1185">Reference proteome</keyword>
<accession>A0A1C5HS87</accession>
<dbReference type="AlphaFoldDB" id="A0A1C5HS87"/>